<dbReference type="PROSITE" id="PS51352">
    <property type="entry name" value="THIOREDOXIN_2"/>
    <property type="match status" value="1"/>
</dbReference>
<dbReference type="InterPro" id="IPR012336">
    <property type="entry name" value="Thioredoxin-like_fold"/>
</dbReference>
<dbReference type="InterPro" id="IPR036249">
    <property type="entry name" value="Thioredoxin-like_sf"/>
</dbReference>
<dbReference type="Pfam" id="PF13462">
    <property type="entry name" value="Thioredoxin_4"/>
    <property type="match status" value="1"/>
</dbReference>
<dbReference type="SUPFAM" id="SSF52833">
    <property type="entry name" value="Thioredoxin-like"/>
    <property type="match status" value="1"/>
</dbReference>
<protein>
    <recommendedName>
        <fullName evidence="7">Thioredoxin domain-containing protein</fullName>
    </recommendedName>
</protein>
<name>A4BUL2_9GAMM</name>
<evidence type="ECO:0000313" key="8">
    <source>
        <dbReference type="EMBL" id="EAR20578.1"/>
    </source>
</evidence>
<dbReference type="PANTHER" id="PTHR13887:SF14">
    <property type="entry name" value="DISULFIDE BOND FORMATION PROTEIN D"/>
    <property type="match status" value="1"/>
</dbReference>
<keyword evidence="6" id="KW-0472">Membrane</keyword>
<evidence type="ECO:0000256" key="2">
    <source>
        <dbReference type="ARBA" id="ARBA00022729"/>
    </source>
</evidence>
<sequence length="324" mass="35219">MLVVGRYYPHLAGAAPIQRGDAVAGAKRWAPQARIDRGARMSRTKRLWQAASLVIGGMAVGVGLSAMALGESSSAPIGKWSERKLDHYIGQRIEQRLQEAGLTDDQLDARIDQGILAFIAKQQARQEVKPIQPDDHVLGDRSAPITLIEYSDYACPYCKRFHATAHRIVEHYQGKVNWVYRHFPLSSHNPGAERAAAGAECAAELGGNAAFWAFSDRIFQRERSTEGAFSAGELASLAAELGLVRGQFKRCLDSERTRAAVRADVDGGEQAGITGTPANFVYDNSSGATIAMVGARPYEQFTRVIDQLLARSSAGGPPRNRSKQ</sequence>
<proteinExistence type="inferred from homology"/>
<dbReference type="eggNOG" id="COG1651">
    <property type="taxonomic scope" value="Bacteria"/>
</dbReference>
<dbReference type="EMBL" id="AAOF01000019">
    <property type="protein sequence ID" value="EAR20578.1"/>
    <property type="molecule type" value="Genomic_DNA"/>
</dbReference>
<evidence type="ECO:0000313" key="9">
    <source>
        <dbReference type="Proteomes" id="UP000003374"/>
    </source>
</evidence>
<evidence type="ECO:0000259" key="7">
    <source>
        <dbReference type="PROSITE" id="PS51352"/>
    </source>
</evidence>
<reference evidence="8 9" key="1">
    <citation type="submission" date="2006-02" db="EMBL/GenBank/DDBJ databases">
        <authorList>
            <person name="Waterbury J."/>
            <person name="Ferriera S."/>
            <person name="Johnson J."/>
            <person name="Kravitz S."/>
            <person name="Halpern A."/>
            <person name="Remington K."/>
            <person name="Beeson K."/>
            <person name="Tran B."/>
            <person name="Rogers Y.-H."/>
            <person name="Friedman R."/>
            <person name="Venter J.C."/>
        </authorList>
    </citation>
    <scope>NUCLEOTIDE SEQUENCE [LARGE SCALE GENOMIC DNA]</scope>
    <source>
        <strain evidence="8 9">Nb-231</strain>
    </source>
</reference>
<comment type="similarity">
    <text evidence="1">Belongs to the thioredoxin family. DsbA subfamily.</text>
</comment>
<dbReference type="Gene3D" id="3.40.30.10">
    <property type="entry name" value="Glutaredoxin"/>
    <property type="match status" value="1"/>
</dbReference>
<gene>
    <name evidence="8" type="ORF">NB231_07262</name>
</gene>
<dbReference type="PANTHER" id="PTHR13887">
    <property type="entry name" value="GLUTATHIONE S-TRANSFERASE KAPPA"/>
    <property type="match status" value="1"/>
</dbReference>
<evidence type="ECO:0000256" key="4">
    <source>
        <dbReference type="ARBA" id="ARBA00023157"/>
    </source>
</evidence>
<dbReference type="Proteomes" id="UP000003374">
    <property type="component" value="Unassembled WGS sequence"/>
</dbReference>
<accession>A4BUL2</accession>
<keyword evidence="4" id="KW-1015">Disulfide bond</keyword>
<keyword evidence="6" id="KW-0812">Transmembrane</keyword>
<feature type="transmembrane region" description="Helical" evidence="6">
    <location>
        <begin position="47"/>
        <end position="69"/>
    </location>
</feature>
<dbReference type="STRING" id="314278.NB231_07262"/>
<dbReference type="GO" id="GO:0016491">
    <property type="term" value="F:oxidoreductase activity"/>
    <property type="evidence" value="ECO:0007669"/>
    <property type="project" value="UniProtKB-KW"/>
</dbReference>
<evidence type="ECO:0000256" key="3">
    <source>
        <dbReference type="ARBA" id="ARBA00023002"/>
    </source>
</evidence>
<keyword evidence="2" id="KW-0732">Signal</keyword>
<keyword evidence="6" id="KW-1133">Transmembrane helix</keyword>
<keyword evidence="9" id="KW-1185">Reference proteome</keyword>
<organism evidence="8 9">
    <name type="scientific">Nitrococcus mobilis Nb-231</name>
    <dbReference type="NCBI Taxonomy" id="314278"/>
    <lineage>
        <taxon>Bacteria</taxon>
        <taxon>Pseudomonadati</taxon>
        <taxon>Pseudomonadota</taxon>
        <taxon>Gammaproteobacteria</taxon>
        <taxon>Chromatiales</taxon>
        <taxon>Ectothiorhodospiraceae</taxon>
        <taxon>Nitrococcus</taxon>
    </lineage>
</organism>
<keyword evidence="3" id="KW-0560">Oxidoreductase</keyword>
<evidence type="ECO:0000256" key="1">
    <source>
        <dbReference type="ARBA" id="ARBA00005791"/>
    </source>
</evidence>
<evidence type="ECO:0000256" key="5">
    <source>
        <dbReference type="ARBA" id="ARBA00023284"/>
    </source>
</evidence>
<dbReference type="HOGENOM" id="CLU_000288_47_2_6"/>
<feature type="domain" description="Thioredoxin" evidence="7">
    <location>
        <begin position="91"/>
        <end position="310"/>
    </location>
</feature>
<dbReference type="InterPro" id="IPR013766">
    <property type="entry name" value="Thioredoxin_domain"/>
</dbReference>
<keyword evidence="5" id="KW-0676">Redox-active center</keyword>
<comment type="caution">
    <text evidence="8">The sequence shown here is derived from an EMBL/GenBank/DDBJ whole genome shotgun (WGS) entry which is preliminary data.</text>
</comment>
<dbReference type="AlphaFoldDB" id="A4BUL2"/>
<evidence type="ECO:0000256" key="6">
    <source>
        <dbReference type="SAM" id="Phobius"/>
    </source>
</evidence>